<name>A0ABQ5MUU8_9MICC</name>
<organism evidence="2 3">
    <name type="scientific">Arthrobacter mangrovi</name>
    <dbReference type="NCBI Taxonomy" id="2966350"/>
    <lineage>
        <taxon>Bacteria</taxon>
        <taxon>Bacillati</taxon>
        <taxon>Actinomycetota</taxon>
        <taxon>Actinomycetes</taxon>
        <taxon>Micrococcales</taxon>
        <taxon>Micrococcaceae</taxon>
        <taxon>Arthrobacter</taxon>
    </lineage>
</organism>
<protein>
    <submittedName>
        <fullName evidence="2">Uncharacterized protein</fullName>
    </submittedName>
</protein>
<reference evidence="2 3" key="1">
    <citation type="journal article" date="2023" name="Int. J. Syst. Evol. Microbiol.">
        <title>Arthrobacter mangrovi sp. nov., an actinobacterium isolated from the rhizosphere of a mangrove.</title>
        <authorList>
            <person name="Hamada M."/>
            <person name="Saitou S."/>
            <person name="Enomoto N."/>
            <person name="Nanri K."/>
            <person name="Hidaka K."/>
            <person name="Miura T."/>
            <person name="Tamura T."/>
        </authorList>
    </citation>
    <scope>NUCLEOTIDE SEQUENCE [LARGE SCALE GENOMIC DNA]</scope>
    <source>
        <strain evidence="2 3">NBRC 112813</strain>
    </source>
</reference>
<dbReference type="Proteomes" id="UP001209654">
    <property type="component" value="Unassembled WGS sequence"/>
</dbReference>
<gene>
    <name evidence="2" type="ORF">AHIS1636_22040</name>
</gene>
<sequence>MSEEPEAAGERSTPNGRDQGEQAQERRSGQDREQETGQAQDAEPEGGGKPAEAAYPGPEPVAFEQEAPELGEAEVASADDPLARPEDITFPDPGVTPGPAEELDRETPDDRGLTTETSSSG</sequence>
<evidence type="ECO:0000313" key="2">
    <source>
        <dbReference type="EMBL" id="GLB67764.1"/>
    </source>
</evidence>
<dbReference type="EMBL" id="BRVS01000008">
    <property type="protein sequence ID" value="GLB67764.1"/>
    <property type="molecule type" value="Genomic_DNA"/>
</dbReference>
<comment type="caution">
    <text evidence="2">The sequence shown here is derived from an EMBL/GenBank/DDBJ whole genome shotgun (WGS) entry which is preliminary data.</text>
</comment>
<evidence type="ECO:0000313" key="3">
    <source>
        <dbReference type="Proteomes" id="UP001209654"/>
    </source>
</evidence>
<proteinExistence type="predicted"/>
<evidence type="ECO:0000256" key="1">
    <source>
        <dbReference type="SAM" id="MobiDB-lite"/>
    </source>
</evidence>
<feature type="region of interest" description="Disordered" evidence="1">
    <location>
        <begin position="1"/>
        <end position="121"/>
    </location>
</feature>
<dbReference type="RefSeq" id="WP_264795859.1">
    <property type="nucleotide sequence ID" value="NZ_BRVS01000008.1"/>
</dbReference>
<accession>A0ABQ5MUU8</accession>
<keyword evidence="3" id="KW-1185">Reference proteome</keyword>
<feature type="compositionally biased region" description="Basic and acidic residues" evidence="1">
    <location>
        <begin position="18"/>
        <end position="35"/>
    </location>
</feature>